<dbReference type="PANTHER" id="PTHR16062:SF19">
    <property type="entry name" value="PROTEIN POLYBROMO-1"/>
    <property type="match status" value="1"/>
</dbReference>
<keyword evidence="2" id="KW-0677">Repeat</keyword>
<protein>
    <submittedName>
        <fullName evidence="11">Protein polybromo-1</fullName>
    </submittedName>
</protein>
<gene>
    <name evidence="11" type="primary">PBRM1</name>
    <name evidence="11" type="ORF">A0H81_01403</name>
</gene>
<evidence type="ECO:0000259" key="10">
    <source>
        <dbReference type="PROSITE" id="PS50014"/>
    </source>
</evidence>
<keyword evidence="5 8" id="KW-0103">Bromodomain</keyword>
<reference evidence="11 12" key="1">
    <citation type="submission" date="2016-03" db="EMBL/GenBank/DDBJ databases">
        <title>Whole genome sequencing of Grifola frondosa 9006-11.</title>
        <authorList>
            <person name="Min B."/>
            <person name="Park H."/>
            <person name="Kim J.-G."/>
            <person name="Cho H."/>
            <person name="Oh Y.-L."/>
            <person name="Kong W.-S."/>
            <person name="Choi I.-G."/>
        </authorList>
    </citation>
    <scope>NUCLEOTIDE SEQUENCE [LARGE SCALE GENOMIC DNA]</scope>
    <source>
        <strain evidence="11 12">9006-11</strain>
    </source>
</reference>
<dbReference type="SUPFAM" id="SSF47370">
    <property type="entry name" value="Bromodomain"/>
    <property type="match status" value="2"/>
</dbReference>
<dbReference type="InterPro" id="IPR001487">
    <property type="entry name" value="Bromodomain"/>
</dbReference>
<feature type="domain" description="Bromo" evidence="10">
    <location>
        <begin position="273"/>
        <end position="343"/>
    </location>
</feature>
<dbReference type="OMA" id="RKEYHTS"/>
<feature type="region of interest" description="Disordered" evidence="9">
    <location>
        <begin position="224"/>
        <end position="253"/>
    </location>
</feature>
<evidence type="ECO:0000256" key="9">
    <source>
        <dbReference type="SAM" id="MobiDB-lite"/>
    </source>
</evidence>
<feature type="compositionally biased region" description="Basic residues" evidence="9">
    <location>
        <begin position="648"/>
        <end position="660"/>
    </location>
</feature>
<keyword evidence="6" id="KW-0804">Transcription</keyword>
<dbReference type="GO" id="GO:0003682">
    <property type="term" value="F:chromatin binding"/>
    <property type="evidence" value="ECO:0007669"/>
    <property type="project" value="TreeGrafter"/>
</dbReference>
<evidence type="ECO:0000256" key="1">
    <source>
        <dbReference type="ARBA" id="ARBA00004123"/>
    </source>
</evidence>
<feature type="compositionally biased region" description="Low complexity" evidence="9">
    <location>
        <begin position="533"/>
        <end position="547"/>
    </location>
</feature>
<comment type="caution">
    <text evidence="11">The sequence shown here is derived from an EMBL/GenBank/DDBJ whole genome shotgun (WGS) entry which is preliminary data.</text>
</comment>
<dbReference type="Proteomes" id="UP000092993">
    <property type="component" value="Unassembled WGS sequence"/>
</dbReference>
<dbReference type="PANTHER" id="PTHR16062">
    <property type="entry name" value="SWI/SNF-RELATED"/>
    <property type="match status" value="1"/>
</dbReference>
<feature type="region of interest" description="Disordered" evidence="9">
    <location>
        <begin position="605"/>
        <end position="687"/>
    </location>
</feature>
<evidence type="ECO:0000256" key="6">
    <source>
        <dbReference type="ARBA" id="ARBA00023163"/>
    </source>
</evidence>
<keyword evidence="3" id="KW-0156">Chromatin regulator</keyword>
<keyword evidence="7" id="KW-0539">Nucleus</keyword>
<comment type="subcellular location">
    <subcellularLocation>
        <location evidence="1">Nucleus</location>
    </subcellularLocation>
</comment>
<evidence type="ECO:0000256" key="4">
    <source>
        <dbReference type="ARBA" id="ARBA00023015"/>
    </source>
</evidence>
<feature type="compositionally biased region" description="Acidic residues" evidence="9">
    <location>
        <begin position="611"/>
        <end position="625"/>
    </location>
</feature>
<dbReference type="GO" id="GO:0016586">
    <property type="term" value="C:RSC-type complex"/>
    <property type="evidence" value="ECO:0007669"/>
    <property type="project" value="InterPro"/>
</dbReference>
<proteinExistence type="predicted"/>
<dbReference type="PRINTS" id="PR00503">
    <property type="entry name" value="BROMODOMAIN"/>
</dbReference>
<dbReference type="EMBL" id="LUGG01000001">
    <property type="protein sequence ID" value="OBZ79548.1"/>
    <property type="molecule type" value="Genomic_DNA"/>
</dbReference>
<sequence length="739" mass="80594">MANVFAPSGGKVAAGAARRDASYHSLCNYPSPLQPTQAMSKREASMFAAAGVDIDAPRAKRRKENPAPSASPVAAKEHVVIVDGDGVVKSEGVGAEAAREDSHTVQEKGLQLWHMVKDAVNKEGRILSHDFMRLPSKRQYPDYYQQIKRPIALDEIKAQLDAEAYASFEDVRQDFETCFRNAKRYNIKDSQIWKDAKQLHKLVIKEYSKMTGTKEDVLHDVADDGEEKVDNPAAGPTTGGSDDEGGGKKKKAPNLSRLLKSRLQKLIDKTDDEGRVLSTEFMELPSRKLWPSYYKIIKRPQCLENIFKHLKRKEYHMASDFANDVELVFSNALEFNQEHTGIWEDAVVLRDYFRHLMSDLPAPFAIPGYAIGGEHPTKIKLKMPATTSPAAPTSTPSMSAAALPPITPHSSAGLLLRVPAYHANGTTVHSPPTVDTKTSPSAQNTPLEPTPATATSIQPSASVSAVPNPVVPATSIHVAGTPKPTATGTLQPATFGQAPGYPAAYSQHYPNAAYQQPSIAPVAVTPSPRTGAVSQNAVAVQPPAAASTSKSPTPTALQSQRQLKYVSLTTRPLGRRFVLDHRDGVKTWAVRLCVRETSIHVADVRYQTSGDDGEEHGEESSDDEDKVMKEAERQEEEEEEEESPPAKPKPRGRGRPRKKAKLAESAKSSEIPKSKGKGKAPAKALPLDEVQVKLNGVLTRRKEDTKGEWDVDIPVGSSFLEVGEKGGLVWKVYLERAAF</sequence>
<dbReference type="GO" id="GO:0006338">
    <property type="term" value="P:chromatin remodeling"/>
    <property type="evidence" value="ECO:0007669"/>
    <property type="project" value="InterPro"/>
</dbReference>
<dbReference type="SMART" id="SM00297">
    <property type="entry name" value="BROMO"/>
    <property type="match status" value="2"/>
</dbReference>
<evidence type="ECO:0000256" key="2">
    <source>
        <dbReference type="ARBA" id="ARBA00022737"/>
    </source>
</evidence>
<feature type="compositionally biased region" description="Acidic residues" evidence="9">
    <location>
        <begin position="633"/>
        <end position="643"/>
    </location>
</feature>
<feature type="compositionally biased region" description="Polar residues" evidence="9">
    <location>
        <begin position="548"/>
        <end position="558"/>
    </location>
</feature>
<evidence type="ECO:0000256" key="3">
    <source>
        <dbReference type="ARBA" id="ARBA00022853"/>
    </source>
</evidence>
<dbReference type="AlphaFoldDB" id="A0A1C7MRW1"/>
<evidence type="ECO:0000256" key="8">
    <source>
        <dbReference type="PROSITE-ProRule" id="PRU00035"/>
    </source>
</evidence>
<keyword evidence="4" id="KW-0805">Transcription regulation</keyword>
<dbReference type="InterPro" id="IPR037382">
    <property type="entry name" value="Rsc/polybromo"/>
</dbReference>
<dbReference type="GO" id="GO:0006368">
    <property type="term" value="P:transcription elongation by RNA polymerase II"/>
    <property type="evidence" value="ECO:0007669"/>
    <property type="project" value="TreeGrafter"/>
</dbReference>
<accession>A0A1C7MRW1</accession>
<dbReference type="Gene3D" id="1.20.920.10">
    <property type="entry name" value="Bromodomain-like"/>
    <property type="match status" value="2"/>
</dbReference>
<feature type="region of interest" description="Disordered" evidence="9">
    <location>
        <begin position="533"/>
        <end position="558"/>
    </location>
</feature>
<evidence type="ECO:0000313" key="11">
    <source>
        <dbReference type="EMBL" id="OBZ79548.1"/>
    </source>
</evidence>
<dbReference type="CDD" id="cd04369">
    <property type="entry name" value="Bromodomain"/>
    <property type="match status" value="1"/>
</dbReference>
<feature type="region of interest" description="Disordered" evidence="9">
    <location>
        <begin position="425"/>
        <end position="458"/>
    </location>
</feature>
<organism evidence="11 12">
    <name type="scientific">Grifola frondosa</name>
    <name type="common">Maitake</name>
    <name type="synonym">Polyporus frondosus</name>
    <dbReference type="NCBI Taxonomy" id="5627"/>
    <lineage>
        <taxon>Eukaryota</taxon>
        <taxon>Fungi</taxon>
        <taxon>Dikarya</taxon>
        <taxon>Basidiomycota</taxon>
        <taxon>Agaricomycotina</taxon>
        <taxon>Agaricomycetes</taxon>
        <taxon>Polyporales</taxon>
        <taxon>Grifolaceae</taxon>
        <taxon>Grifola</taxon>
    </lineage>
</organism>
<dbReference type="InterPro" id="IPR036427">
    <property type="entry name" value="Bromodomain-like_sf"/>
</dbReference>
<evidence type="ECO:0000256" key="7">
    <source>
        <dbReference type="ARBA" id="ARBA00023242"/>
    </source>
</evidence>
<name>A0A1C7MRW1_GRIFR</name>
<feature type="domain" description="Bromo" evidence="10">
    <location>
        <begin position="123"/>
        <end position="193"/>
    </location>
</feature>
<dbReference type="OrthoDB" id="6017at2759"/>
<dbReference type="PROSITE" id="PS50014">
    <property type="entry name" value="BROMODOMAIN_2"/>
    <property type="match status" value="2"/>
</dbReference>
<dbReference type="STRING" id="5627.A0A1C7MRW1"/>
<keyword evidence="12" id="KW-1185">Reference proteome</keyword>
<evidence type="ECO:0000256" key="5">
    <source>
        <dbReference type="ARBA" id="ARBA00023117"/>
    </source>
</evidence>
<dbReference type="Pfam" id="PF00439">
    <property type="entry name" value="Bromodomain"/>
    <property type="match status" value="2"/>
</dbReference>
<feature type="region of interest" description="Disordered" evidence="9">
    <location>
        <begin position="25"/>
        <end position="44"/>
    </location>
</feature>
<evidence type="ECO:0000313" key="12">
    <source>
        <dbReference type="Proteomes" id="UP000092993"/>
    </source>
</evidence>